<evidence type="ECO:0000313" key="14">
    <source>
        <dbReference type="Proteomes" id="UP000241736"/>
    </source>
</evidence>
<evidence type="ECO:0000256" key="7">
    <source>
        <dbReference type="ARBA" id="ARBA00022989"/>
    </source>
</evidence>
<comment type="subcellular location">
    <subcellularLocation>
        <location evidence="1">Cell inner membrane</location>
        <topology evidence="1">Single-pass membrane protein</topology>
    </subcellularLocation>
</comment>
<evidence type="ECO:0000259" key="12">
    <source>
        <dbReference type="Pfam" id="PF12019"/>
    </source>
</evidence>
<sequence>MNRARGLSLLELLVVVALIATLAGLGAMVVGRALPGQQLRGAARELAAELRFTRAQAIATGSEQVFRLDVDSRRWDAAGKRSGELPAGIEIIATSARQEQPAQREAAVRFFPEGAATGARFVLRRDDADWRVDVAWLTGEVTLARGEGTP</sequence>
<dbReference type="InterPro" id="IPR012902">
    <property type="entry name" value="N_methyl_site"/>
</dbReference>
<comment type="similarity">
    <text evidence="9">Belongs to the GSP H family.</text>
</comment>
<evidence type="ECO:0000256" key="5">
    <source>
        <dbReference type="ARBA" id="ARBA00022519"/>
    </source>
</evidence>
<proteinExistence type="inferred from homology"/>
<keyword evidence="5" id="KW-0997">Cell inner membrane</keyword>
<dbReference type="Gene3D" id="3.55.40.10">
    <property type="entry name" value="minor pseudopilin epsh domain"/>
    <property type="match status" value="1"/>
</dbReference>
<keyword evidence="4" id="KW-0488">Methylation</keyword>
<dbReference type="InterPro" id="IPR045584">
    <property type="entry name" value="Pilin-like"/>
</dbReference>
<accession>A0A2P6MC29</accession>
<dbReference type="RefSeq" id="WP_106989423.1">
    <property type="nucleotide sequence ID" value="NZ_KZ679084.1"/>
</dbReference>
<dbReference type="EMBL" id="PVLF01000002">
    <property type="protein sequence ID" value="PRH83545.1"/>
    <property type="molecule type" value="Genomic_DNA"/>
</dbReference>
<evidence type="ECO:0000256" key="3">
    <source>
        <dbReference type="ARBA" id="ARBA00022475"/>
    </source>
</evidence>
<dbReference type="AlphaFoldDB" id="A0A2P6MC29"/>
<evidence type="ECO:0000256" key="9">
    <source>
        <dbReference type="ARBA" id="ARBA00025772"/>
    </source>
</evidence>
<evidence type="ECO:0000256" key="1">
    <source>
        <dbReference type="ARBA" id="ARBA00004377"/>
    </source>
</evidence>
<feature type="domain" description="General secretion pathway GspH" evidence="12">
    <location>
        <begin position="42"/>
        <end position="137"/>
    </location>
</feature>
<reference evidence="13 14" key="1">
    <citation type="submission" date="2018-03" db="EMBL/GenBank/DDBJ databases">
        <title>Arenimonas caeni sp. nov., isolated from activated sludge.</title>
        <authorList>
            <person name="Liu H."/>
        </authorList>
    </citation>
    <scope>NUCLEOTIDE SEQUENCE [LARGE SCALE GENOMIC DNA]</scope>
    <source>
        <strain evidence="14">z29</strain>
    </source>
</reference>
<evidence type="ECO:0000256" key="4">
    <source>
        <dbReference type="ARBA" id="ARBA00022481"/>
    </source>
</evidence>
<evidence type="ECO:0000256" key="2">
    <source>
        <dbReference type="ARBA" id="ARBA00021549"/>
    </source>
</evidence>
<comment type="caution">
    <text evidence="13">The sequence shown here is derived from an EMBL/GenBank/DDBJ whole genome shotgun (WGS) entry which is preliminary data.</text>
</comment>
<organism evidence="13 14">
    <name type="scientific">Arenimonas caeni</name>
    <dbReference type="NCBI Taxonomy" id="2058085"/>
    <lineage>
        <taxon>Bacteria</taxon>
        <taxon>Pseudomonadati</taxon>
        <taxon>Pseudomonadota</taxon>
        <taxon>Gammaproteobacteria</taxon>
        <taxon>Lysobacterales</taxon>
        <taxon>Lysobacteraceae</taxon>
        <taxon>Arenimonas</taxon>
    </lineage>
</organism>
<evidence type="ECO:0000256" key="8">
    <source>
        <dbReference type="ARBA" id="ARBA00023136"/>
    </source>
</evidence>
<dbReference type="InterPro" id="IPR022346">
    <property type="entry name" value="T2SS_GspH"/>
</dbReference>
<evidence type="ECO:0000313" key="13">
    <source>
        <dbReference type="EMBL" id="PRH83545.1"/>
    </source>
</evidence>
<gene>
    <name evidence="13" type="primary">gspH</name>
    <name evidence="13" type="ORF">C6N40_02535</name>
</gene>
<protein>
    <recommendedName>
        <fullName evidence="2">Type II secretion system protein H</fullName>
    </recommendedName>
    <alternativeName>
        <fullName evidence="10">General secretion pathway protein H</fullName>
    </alternativeName>
</protein>
<dbReference type="GO" id="GO:0015628">
    <property type="term" value="P:protein secretion by the type II secretion system"/>
    <property type="evidence" value="ECO:0007669"/>
    <property type="project" value="InterPro"/>
</dbReference>
<keyword evidence="3" id="KW-1003">Cell membrane</keyword>
<dbReference type="NCBIfam" id="TIGR02532">
    <property type="entry name" value="IV_pilin_GFxxxE"/>
    <property type="match status" value="1"/>
</dbReference>
<keyword evidence="6 11" id="KW-0812">Transmembrane</keyword>
<dbReference type="Pfam" id="PF12019">
    <property type="entry name" value="GspH"/>
    <property type="match status" value="1"/>
</dbReference>
<name>A0A2P6MC29_9GAMM</name>
<dbReference type="Pfam" id="PF07963">
    <property type="entry name" value="N_methyl"/>
    <property type="match status" value="1"/>
</dbReference>
<keyword evidence="7 11" id="KW-1133">Transmembrane helix</keyword>
<feature type="transmembrane region" description="Helical" evidence="11">
    <location>
        <begin position="12"/>
        <end position="34"/>
    </location>
</feature>
<dbReference type="NCBIfam" id="NF047827">
    <property type="entry name" value="T3SSXpsH"/>
    <property type="match status" value="1"/>
</dbReference>
<evidence type="ECO:0000256" key="10">
    <source>
        <dbReference type="ARBA" id="ARBA00030775"/>
    </source>
</evidence>
<evidence type="ECO:0000256" key="11">
    <source>
        <dbReference type="SAM" id="Phobius"/>
    </source>
</evidence>
<dbReference type="SUPFAM" id="SSF54523">
    <property type="entry name" value="Pili subunits"/>
    <property type="match status" value="1"/>
</dbReference>
<evidence type="ECO:0000256" key="6">
    <source>
        <dbReference type="ARBA" id="ARBA00022692"/>
    </source>
</evidence>
<dbReference type="GO" id="GO:0015627">
    <property type="term" value="C:type II protein secretion system complex"/>
    <property type="evidence" value="ECO:0007669"/>
    <property type="project" value="InterPro"/>
</dbReference>
<dbReference type="GO" id="GO:0005886">
    <property type="term" value="C:plasma membrane"/>
    <property type="evidence" value="ECO:0007669"/>
    <property type="project" value="UniProtKB-SubCell"/>
</dbReference>
<dbReference type="OrthoDB" id="8481584at2"/>
<dbReference type="Proteomes" id="UP000241736">
    <property type="component" value="Unassembled WGS sequence"/>
</dbReference>
<keyword evidence="14" id="KW-1185">Reference proteome</keyword>
<keyword evidence="8 11" id="KW-0472">Membrane</keyword>